<dbReference type="PANTHER" id="PTHR33219:SF14">
    <property type="entry name" value="PROTEIN COFACTOR ASSEMBLY OF COMPLEX C SUBUNIT B CCB3, CHLOROPLASTIC-RELATED"/>
    <property type="match status" value="1"/>
</dbReference>
<dbReference type="GO" id="GO:0016020">
    <property type="term" value="C:membrane"/>
    <property type="evidence" value="ECO:0007669"/>
    <property type="project" value="InterPro"/>
</dbReference>
<dbReference type="OrthoDB" id="47652at2"/>
<gene>
    <name evidence="3" type="ORF">SAMN05216233_1023</name>
</gene>
<comment type="similarity">
    <text evidence="1">Belongs to the YggT family.</text>
</comment>
<feature type="transmembrane region" description="Helical" evidence="2">
    <location>
        <begin position="12"/>
        <end position="32"/>
    </location>
</feature>
<dbReference type="InterPro" id="IPR003425">
    <property type="entry name" value="CCB3/YggT"/>
</dbReference>
<dbReference type="Pfam" id="PF02325">
    <property type="entry name" value="CCB3_YggT"/>
    <property type="match status" value="1"/>
</dbReference>
<evidence type="ECO:0000256" key="1">
    <source>
        <dbReference type="ARBA" id="ARBA00010894"/>
    </source>
</evidence>
<dbReference type="AlphaFoldDB" id="A0A1G5BG23"/>
<proteinExistence type="inferred from homology"/>
<keyword evidence="2" id="KW-0472">Membrane</keyword>
<dbReference type="EMBL" id="FMUX01000002">
    <property type="protein sequence ID" value="SCX89145.1"/>
    <property type="molecule type" value="Genomic_DNA"/>
</dbReference>
<organism evidence="3 4">
    <name type="scientific">Desulfoluna spongiiphila</name>
    <dbReference type="NCBI Taxonomy" id="419481"/>
    <lineage>
        <taxon>Bacteria</taxon>
        <taxon>Pseudomonadati</taxon>
        <taxon>Thermodesulfobacteriota</taxon>
        <taxon>Desulfobacteria</taxon>
        <taxon>Desulfobacterales</taxon>
        <taxon>Desulfolunaceae</taxon>
        <taxon>Desulfoluna</taxon>
    </lineage>
</organism>
<evidence type="ECO:0000313" key="4">
    <source>
        <dbReference type="Proteomes" id="UP000198870"/>
    </source>
</evidence>
<evidence type="ECO:0000313" key="3">
    <source>
        <dbReference type="EMBL" id="SCX89145.1"/>
    </source>
</evidence>
<dbReference type="RefSeq" id="WP_092208179.1">
    <property type="nucleotide sequence ID" value="NZ_FMUX01000002.1"/>
</dbReference>
<accession>A0A1G5BG23</accession>
<reference evidence="3 4" key="1">
    <citation type="submission" date="2016-10" db="EMBL/GenBank/DDBJ databases">
        <authorList>
            <person name="de Groot N.N."/>
        </authorList>
    </citation>
    <scope>NUCLEOTIDE SEQUENCE [LARGE SCALE GENOMIC DNA]</scope>
    <source>
        <strain evidence="3 4">AA1</strain>
    </source>
</reference>
<dbReference type="STRING" id="419481.SAMN05216233_1023"/>
<dbReference type="PANTHER" id="PTHR33219">
    <property type="entry name" value="YLMG HOMOLOG PROTEIN 2, CHLOROPLASTIC"/>
    <property type="match status" value="1"/>
</dbReference>
<sequence>MFILANFIKAMAVVLDMALTLYLFIVIARAILSWVSPDPYNPIVRFIHNATEPVLYRVRSKIPYLGGLDLSPLVVIAAIYFMRIFVVDSLYHMARSIM</sequence>
<evidence type="ECO:0000256" key="2">
    <source>
        <dbReference type="SAM" id="Phobius"/>
    </source>
</evidence>
<keyword evidence="2" id="KW-1133">Transmembrane helix</keyword>
<feature type="transmembrane region" description="Helical" evidence="2">
    <location>
        <begin position="70"/>
        <end position="91"/>
    </location>
</feature>
<dbReference type="Proteomes" id="UP000198870">
    <property type="component" value="Unassembled WGS sequence"/>
</dbReference>
<keyword evidence="2" id="KW-0812">Transmembrane</keyword>
<name>A0A1G5BG23_9BACT</name>
<protein>
    <submittedName>
        <fullName evidence="3">YggT family protein</fullName>
    </submittedName>
</protein>
<keyword evidence="4" id="KW-1185">Reference proteome</keyword>